<evidence type="ECO:0000256" key="2">
    <source>
        <dbReference type="ARBA" id="ARBA00022840"/>
    </source>
</evidence>
<dbReference type="Pfam" id="PF02954">
    <property type="entry name" value="HTH_8"/>
    <property type="match status" value="1"/>
</dbReference>
<dbReference type="EMBL" id="JBBMRA010000017">
    <property type="protein sequence ID" value="MEM5537654.1"/>
    <property type="molecule type" value="Genomic_DNA"/>
</dbReference>
<evidence type="ECO:0000256" key="5">
    <source>
        <dbReference type="ARBA" id="ARBA00023163"/>
    </source>
</evidence>
<dbReference type="InterPro" id="IPR025943">
    <property type="entry name" value="Sigma_54_int_dom_ATP-bd_2"/>
</dbReference>
<dbReference type="SUPFAM" id="SSF111126">
    <property type="entry name" value="Ligand-binding domain in the NO signalling and Golgi transport"/>
    <property type="match status" value="1"/>
</dbReference>
<keyword evidence="4" id="KW-0238">DNA-binding</keyword>
<feature type="domain" description="Sigma-54 factor interaction" evidence="6">
    <location>
        <begin position="238"/>
        <end position="467"/>
    </location>
</feature>
<dbReference type="InterPro" id="IPR024096">
    <property type="entry name" value="NO_sig/Golgi_transp_ligand-bd"/>
</dbReference>
<dbReference type="Pfam" id="PF25601">
    <property type="entry name" value="AAA_lid_14"/>
    <property type="match status" value="1"/>
</dbReference>
<dbReference type="Gene3D" id="3.30.1380.20">
    <property type="entry name" value="Trafficking protein particle complex subunit 3"/>
    <property type="match status" value="1"/>
</dbReference>
<reference evidence="7 8" key="1">
    <citation type="submission" date="2024-03" db="EMBL/GenBank/DDBJ databases">
        <title>Community enrichment and isolation of bacterial strains for fucoidan degradation.</title>
        <authorList>
            <person name="Sichert A."/>
        </authorList>
    </citation>
    <scope>NUCLEOTIDE SEQUENCE [LARGE SCALE GENOMIC DNA]</scope>
    <source>
        <strain evidence="7 8">AS76</strain>
    </source>
</reference>
<keyword evidence="8" id="KW-1185">Reference proteome</keyword>
<dbReference type="Pfam" id="PF06505">
    <property type="entry name" value="XylR_N"/>
    <property type="match status" value="1"/>
</dbReference>
<dbReference type="InterPro" id="IPR009057">
    <property type="entry name" value="Homeodomain-like_sf"/>
</dbReference>
<dbReference type="Pfam" id="PF00158">
    <property type="entry name" value="Sigma54_activat"/>
    <property type="match status" value="1"/>
</dbReference>
<organism evidence="7 8">
    <name type="scientific">Neptuniibacter pectenicola</name>
    <dbReference type="NCBI Taxonomy" id="1806669"/>
    <lineage>
        <taxon>Bacteria</taxon>
        <taxon>Pseudomonadati</taxon>
        <taxon>Pseudomonadota</taxon>
        <taxon>Gammaproteobacteria</taxon>
        <taxon>Oceanospirillales</taxon>
        <taxon>Oceanospirillaceae</taxon>
        <taxon>Neptuniibacter</taxon>
    </lineage>
</organism>
<dbReference type="InterPro" id="IPR027417">
    <property type="entry name" value="P-loop_NTPase"/>
</dbReference>
<dbReference type="PANTHER" id="PTHR32071">
    <property type="entry name" value="TRANSCRIPTIONAL REGULATORY PROTEIN"/>
    <property type="match status" value="1"/>
</dbReference>
<keyword evidence="5" id="KW-0804">Transcription</keyword>
<dbReference type="InterPro" id="IPR058031">
    <property type="entry name" value="AAA_lid_NorR"/>
</dbReference>
<keyword evidence="2" id="KW-0067">ATP-binding</keyword>
<proteinExistence type="predicted"/>
<keyword evidence="1" id="KW-0547">Nucleotide-binding</keyword>
<dbReference type="PRINTS" id="PR01590">
    <property type="entry name" value="HTHFIS"/>
</dbReference>
<dbReference type="Gene3D" id="1.10.8.60">
    <property type="match status" value="1"/>
</dbReference>
<dbReference type="SUPFAM" id="SSF46689">
    <property type="entry name" value="Homeodomain-like"/>
    <property type="match status" value="1"/>
</dbReference>
<dbReference type="SMART" id="SM00989">
    <property type="entry name" value="V4R"/>
    <property type="match status" value="1"/>
</dbReference>
<dbReference type="InterPro" id="IPR010523">
    <property type="entry name" value="XylR_N"/>
</dbReference>
<evidence type="ECO:0000313" key="7">
    <source>
        <dbReference type="EMBL" id="MEM5537654.1"/>
    </source>
</evidence>
<dbReference type="CDD" id="cd00009">
    <property type="entry name" value="AAA"/>
    <property type="match status" value="1"/>
</dbReference>
<evidence type="ECO:0000256" key="1">
    <source>
        <dbReference type="ARBA" id="ARBA00022741"/>
    </source>
</evidence>
<dbReference type="InterPro" id="IPR002078">
    <property type="entry name" value="Sigma_54_int"/>
</dbReference>
<dbReference type="PROSITE" id="PS50045">
    <property type="entry name" value="SIGMA54_INTERACT_4"/>
    <property type="match status" value="1"/>
</dbReference>
<evidence type="ECO:0000256" key="4">
    <source>
        <dbReference type="ARBA" id="ARBA00023125"/>
    </source>
</evidence>
<dbReference type="InterPro" id="IPR025944">
    <property type="entry name" value="Sigma_54_int_dom_CS"/>
</dbReference>
<dbReference type="InterPro" id="IPR004096">
    <property type="entry name" value="V4R"/>
</dbReference>
<accession>A0ABU9TVB0</accession>
<gene>
    <name evidence="7" type="ORF">WNY58_14790</name>
</gene>
<evidence type="ECO:0000256" key="3">
    <source>
        <dbReference type="ARBA" id="ARBA00023015"/>
    </source>
</evidence>
<protein>
    <submittedName>
        <fullName evidence="7">Sigma-54-dependent Fis family transcriptional regulator</fullName>
    </submittedName>
</protein>
<dbReference type="PROSITE" id="PS00676">
    <property type="entry name" value="SIGMA54_INTERACT_2"/>
    <property type="match status" value="1"/>
</dbReference>
<dbReference type="RefSeq" id="WP_342854924.1">
    <property type="nucleotide sequence ID" value="NZ_JBBMRA010000017.1"/>
</dbReference>
<sequence length="564" mass="63892">MSEQPALQFPTPEDLISQIQFDHENGKIWLDEQRMLLIHSAVMGSLRTELVASLGIERARGFLMRFGYNSGMRDAELAHKIRPEITKAEAFLVGPQLHCIKGMVRVEPVVLEFDLPDKQFYAEFNWYDSYEADVHINEFGISEEPICWTLLGYASGFSTYYMGHKVIFKEIQCAGTGADHCKIVGKPATEWDDQEELERCLLPDPIADELFALRYEVSTLKENFQAHHCPSDEILFNSVGQSDAFKHVCHLIQRVSDSTVTVLLQGETGVGKEVVARALHQSSQRANEPFIAINCACIPPDLIEAELFGVRKGAYTGATESREGKFERANNGTIFLDEVAELSPRAQATLLRVLQEGELERVGDNQLRKIDVRIVAATNENLTDAVKAGKFREDLYYRLNVYPVLIPPLRERAEDISLLVDHFLEKYHTKYNKQTLGVSEKALQALMNYKWPGNIRELENMIERGIILTDNNRSIDMSSFFPSLSEPTHPLNIISKTGELSCLARKDMPKGEVIDQLLNHDFDLTQFEQQILERAMEKAEGNITQAARILGITRPQMAYRLKKA</sequence>
<name>A0ABU9TVB0_9GAMM</name>
<keyword evidence="3" id="KW-0805">Transcription regulation</keyword>
<dbReference type="Gene3D" id="1.10.10.60">
    <property type="entry name" value="Homeodomain-like"/>
    <property type="match status" value="1"/>
</dbReference>
<comment type="caution">
    <text evidence="7">The sequence shown here is derived from an EMBL/GenBank/DDBJ whole genome shotgun (WGS) entry which is preliminary data.</text>
</comment>
<dbReference type="PROSITE" id="PS00688">
    <property type="entry name" value="SIGMA54_INTERACT_3"/>
    <property type="match status" value="1"/>
</dbReference>
<dbReference type="SMART" id="SM00382">
    <property type="entry name" value="AAA"/>
    <property type="match status" value="1"/>
</dbReference>
<dbReference type="InterPro" id="IPR025662">
    <property type="entry name" value="Sigma_54_int_dom_ATP-bd_1"/>
</dbReference>
<dbReference type="SUPFAM" id="SSF52540">
    <property type="entry name" value="P-loop containing nucleoside triphosphate hydrolases"/>
    <property type="match status" value="1"/>
</dbReference>
<evidence type="ECO:0000313" key="8">
    <source>
        <dbReference type="Proteomes" id="UP001449225"/>
    </source>
</evidence>
<dbReference type="PROSITE" id="PS00675">
    <property type="entry name" value="SIGMA54_INTERACT_1"/>
    <property type="match status" value="1"/>
</dbReference>
<dbReference type="InterPro" id="IPR003593">
    <property type="entry name" value="AAA+_ATPase"/>
</dbReference>
<dbReference type="Proteomes" id="UP001449225">
    <property type="component" value="Unassembled WGS sequence"/>
</dbReference>
<dbReference type="InterPro" id="IPR002197">
    <property type="entry name" value="HTH_Fis"/>
</dbReference>
<dbReference type="Gene3D" id="3.40.50.300">
    <property type="entry name" value="P-loop containing nucleotide triphosphate hydrolases"/>
    <property type="match status" value="1"/>
</dbReference>
<evidence type="ECO:0000259" key="6">
    <source>
        <dbReference type="PROSITE" id="PS50045"/>
    </source>
</evidence>
<dbReference type="Pfam" id="PF02830">
    <property type="entry name" value="V4R"/>
    <property type="match status" value="1"/>
</dbReference>